<keyword evidence="3" id="KW-0418">Kinase</keyword>
<dbReference type="eggNOG" id="COG0574">
    <property type="taxonomic scope" value="Bacteria"/>
</dbReference>
<dbReference type="PANTHER" id="PTHR22931:SF9">
    <property type="entry name" value="PYRUVATE, PHOSPHATE DIKINASE 1, CHLOROPLASTIC"/>
    <property type="match status" value="1"/>
</dbReference>
<dbReference type="Gene3D" id="3.30.470.20">
    <property type="entry name" value="ATP-grasp fold, B domain"/>
    <property type="match status" value="1"/>
</dbReference>
<dbReference type="NCBIfam" id="NF004531">
    <property type="entry name" value="PRK05878.1"/>
    <property type="match status" value="1"/>
</dbReference>
<name>C8XKH0_NAKMY</name>
<dbReference type="InterPro" id="IPR013815">
    <property type="entry name" value="ATP_grasp_subdomain_1"/>
</dbReference>
<dbReference type="SUPFAM" id="SSF52009">
    <property type="entry name" value="Phosphohistidine domain"/>
    <property type="match status" value="1"/>
</dbReference>
<feature type="domain" description="PEP-utilising enzyme mobile" evidence="1">
    <location>
        <begin position="422"/>
        <end position="503"/>
    </location>
</feature>
<dbReference type="InterPro" id="IPR036637">
    <property type="entry name" value="Phosphohistidine_dom_sf"/>
</dbReference>
<gene>
    <name evidence="3" type="ordered locus">Namu_2357</name>
</gene>
<dbReference type="Gene3D" id="1.10.189.10">
    <property type="entry name" value="Pyruvate Phosphate Dikinase, domain 2"/>
    <property type="match status" value="1"/>
</dbReference>
<dbReference type="GO" id="GO:0005524">
    <property type="term" value="F:ATP binding"/>
    <property type="evidence" value="ECO:0007669"/>
    <property type="project" value="InterPro"/>
</dbReference>
<dbReference type="InterPro" id="IPR015813">
    <property type="entry name" value="Pyrv/PenolPyrv_kinase-like_dom"/>
</dbReference>
<dbReference type="Gene3D" id="1.20.80.30">
    <property type="match status" value="1"/>
</dbReference>
<feature type="domain" description="Pyruvate phosphate dikinase AMP/ATP-binding" evidence="2">
    <location>
        <begin position="58"/>
        <end position="289"/>
    </location>
</feature>
<dbReference type="Pfam" id="PF00391">
    <property type="entry name" value="PEP-utilizers"/>
    <property type="match status" value="1"/>
</dbReference>
<dbReference type="EMBL" id="CP001737">
    <property type="protein sequence ID" value="ACV78732.1"/>
    <property type="molecule type" value="Genomic_DNA"/>
</dbReference>
<dbReference type="SUPFAM" id="SSF56059">
    <property type="entry name" value="Glutathione synthetase ATP-binding domain-like"/>
    <property type="match status" value="1"/>
</dbReference>
<dbReference type="InterPro" id="IPR008279">
    <property type="entry name" value="PEP-util_enz_mobile_dom"/>
</dbReference>
<dbReference type="eggNOG" id="COG1080">
    <property type="taxonomic scope" value="Bacteria"/>
</dbReference>
<dbReference type="RefSeq" id="WP_015747622.1">
    <property type="nucleotide sequence ID" value="NC_013235.1"/>
</dbReference>
<proteinExistence type="predicted"/>
<reference evidence="3 4" key="2">
    <citation type="journal article" date="2010" name="Stand. Genomic Sci.">
        <title>Complete genome sequence of Nakamurella multipartita type strain (Y-104).</title>
        <authorList>
            <person name="Tice H."/>
            <person name="Mayilraj S."/>
            <person name="Sims D."/>
            <person name="Lapidus A."/>
            <person name="Nolan M."/>
            <person name="Lucas S."/>
            <person name="Glavina Del Rio T."/>
            <person name="Copeland A."/>
            <person name="Cheng J.F."/>
            <person name="Meincke L."/>
            <person name="Bruce D."/>
            <person name="Goodwin L."/>
            <person name="Pitluck S."/>
            <person name="Ivanova N."/>
            <person name="Mavromatis K."/>
            <person name="Ovchinnikova G."/>
            <person name="Pati A."/>
            <person name="Chen A."/>
            <person name="Palaniappan K."/>
            <person name="Land M."/>
            <person name="Hauser L."/>
            <person name="Chang Y.J."/>
            <person name="Jeffries C.D."/>
            <person name="Detter J.C."/>
            <person name="Brettin T."/>
            <person name="Rohde M."/>
            <person name="Goker M."/>
            <person name="Bristow J."/>
            <person name="Eisen J.A."/>
            <person name="Markowitz V."/>
            <person name="Hugenholtz P."/>
            <person name="Kyrpides N.C."/>
            <person name="Klenk H.P."/>
            <person name="Chen F."/>
        </authorList>
    </citation>
    <scope>NUCLEOTIDE SEQUENCE [LARGE SCALE GENOMIC DNA]</scope>
    <source>
        <strain evidence="4">ATCC 700099 / DSM 44233 / CIP 104796 / JCM 9543 / NBRC 105858 / Y-104</strain>
    </source>
</reference>
<evidence type="ECO:0000259" key="2">
    <source>
        <dbReference type="Pfam" id="PF01326"/>
    </source>
</evidence>
<dbReference type="PROSITE" id="PS00370">
    <property type="entry name" value="PEP_ENZYMES_PHOS_SITE"/>
    <property type="match status" value="1"/>
</dbReference>
<dbReference type="HOGENOM" id="CLU_015345_0_2_11"/>
<evidence type="ECO:0000259" key="1">
    <source>
        <dbReference type="Pfam" id="PF00391"/>
    </source>
</evidence>
<accession>C8XKH0</accession>
<dbReference type="GO" id="GO:0050242">
    <property type="term" value="F:pyruvate, phosphate dikinase activity"/>
    <property type="evidence" value="ECO:0007669"/>
    <property type="project" value="InterPro"/>
</dbReference>
<dbReference type="InterPro" id="IPR002192">
    <property type="entry name" value="PPDK_AMP/ATP-bd"/>
</dbReference>
<organism evidence="3 4">
    <name type="scientific">Nakamurella multipartita (strain ATCC 700099 / DSM 44233 / CIP 104796 / JCM 9543 / NBRC 105858 / Y-104)</name>
    <name type="common">Microsphaera multipartita</name>
    <dbReference type="NCBI Taxonomy" id="479431"/>
    <lineage>
        <taxon>Bacteria</taxon>
        <taxon>Bacillati</taxon>
        <taxon>Actinomycetota</taxon>
        <taxon>Actinomycetes</taxon>
        <taxon>Nakamurellales</taxon>
        <taxon>Nakamurellaceae</taxon>
        <taxon>Nakamurella</taxon>
    </lineage>
</organism>
<dbReference type="PANTHER" id="PTHR22931">
    <property type="entry name" value="PHOSPHOENOLPYRUVATE DIKINASE-RELATED"/>
    <property type="match status" value="1"/>
</dbReference>
<dbReference type="InterPro" id="IPR018274">
    <property type="entry name" value="PEP_util_AS"/>
</dbReference>
<dbReference type="FunCoup" id="C8XKH0">
    <property type="interactions" value="116"/>
</dbReference>
<dbReference type="InterPro" id="IPR010121">
    <property type="entry name" value="Pyruvate_phosphate_dikinase"/>
</dbReference>
<dbReference type="Proteomes" id="UP000002218">
    <property type="component" value="Chromosome"/>
</dbReference>
<dbReference type="Pfam" id="PF01326">
    <property type="entry name" value="PPDK_N"/>
    <property type="match status" value="1"/>
</dbReference>
<dbReference type="Gene3D" id="3.30.1490.20">
    <property type="entry name" value="ATP-grasp fold, A domain"/>
    <property type="match status" value="1"/>
</dbReference>
<keyword evidence="4" id="KW-1185">Reference proteome</keyword>
<dbReference type="KEGG" id="nml:Namu_2357"/>
<dbReference type="InParanoid" id="C8XKH0"/>
<dbReference type="SUPFAM" id="SSF51621">
    <property type="entry name" value="Phosphoenolpyruvate/pyruvate domain"/>
    <property type="match status" value="1"/>
</dbReference>
<reference evidence="4" key="1">
    <citation type="submission" date="2009-09" db="EMBL/GenBank/DDBJ databases">
        <title>The complete genome of Nakamurella multipartita DSM 44233.</title>
        <authorList>
            <consortium name="US DOE Joint Genome Institute (JGI-PGF)"/>
            <person name="Lucas S."/>
            <person name="Copeland A."/>
            <person name="Lapidus A."/>
            <person name="Glavina del Rio T."/>
            <person name="Dalin E."/>
            <person name="Tice H."/>
            <person name="Bruce D."/>
            <person name="Goodwin L."/>
            <person name="Pitluck S."/>
            <person name="Kyrpides N."/>
            <person name="Mavromatis K."/>
            <person name="Ivanova N."/>
            <person name="Ovchinnikova G."/>
            <person name="Sims D."/>
            <person name="Meincke L."/>
            <person name="Brettin T."/>
            <person name="Detter J.C."/>
            <person name="Han C."/>
            <person name="Larimer F."/>
            <person name="Land M."/>
            <person name="Hauser L."/>
            <person name="Markowitz V."/>
            <person name="Cheng J.-F."/>
            <person name="Hugenholtz P."/>
            <person name="Woyke T."/>
            <person name="Wu D."/>
            <person name="Klenk H.-P."/>
            <person name="Eisen J.A."/>
        </authorList>
    </citation>
    <scope>NUCLEOTIDE SEQUENCE [LARGE SCALE GENOMIC DNA]</scope>
    <source>
        <strain evidence="4">ATCC 700099 / DSM 44233 / CIP 104796 / JCM 9543 / NBRC 105858 / Y-104</strain>
    </source>
</reference>
<evidence type="ECO:0000313" key="4">
    <source>
        <dbReference type="Proteomes" id="UP000002218"/>
    </source>
</evidence>
<evidence type="ECO:0000313" key="3">
    <source>
        <dbReference type="EMBL" id="ACV78732.1"/>
    </source>
</evidence>
<keyword evidence="3" id="KW-0808">Transferase</keyword>
<keyword evidence="3" id="KW-0670">Pyruvate</keyword>
<dbReference type="STRING" id="479431.Namu_2357"/>
<dbReference type="Gene3D" id="3.50.30.10">
    <property type="entry name" value="Phosphohistidine domain"/>
    <property type="match status" value="1"/>
</dbReference>
<protein>
    <submittedName>
        <fullName evidence="3">Pyruvate phosphate dikinase PEP/pyruvate-binding</fullName>
    </submittedName>
</protein>
<dbReference type="OrthoDB" id="9765468at2"/>
<dbReference type="GO" id="GO:0016301">
    <property type="term" value="F:kinase activity"/>
    <property type="evidence" value="ECO:0007669"/>
    <property type="project" value="UniProtKB-KW"/>
</dbReference>
<dbReference type="AlphaFoldDB" id="C8XKH0"/>
<sequence length="827" mass="85933">MSVTAFAGYTLTFAEADPADVDRLGGKGAGLARMSQQQLPVPPGYIIGTPACRSYLAQNRLPDGLVEEILHRLDDLERASGKVFGGGPVPLLLSVRSGAPISMPGMMDTILNLGINRASALALGTATGDSRFVADVVARFHAMYSETVLGALDPGAGVDRVVAGVAADEDPGVVYDRVWAACEQALAQDTGDSVPADPRDQLMGAVEAVFRSWNTRRARTYRDFHAIPHDLGTAVVVQSMVFGNLSDDSGSGVVFTRNPVTGEPGLFGEYLAHSQGEDVVAGTRTPDPVVQALAPTVLGELRSTCAALERAQGDVLDIEFTVERSVLYLLQVRAAKRTPEAAVRIAADLVDEGTATRPAALRTVSAAQVRQVQRPGFDPAEIAAARDGGRLVTTGIGACPGQVSGALVLDPDRAKARAEAGEAVVLARAVTSPADLHGMIAARGIVTATGGSTSHAAVVARALGTCCVVGAGELHIDPAARILRAGERTLREGDPVSLDGSTGELFAGAFAAATPAAASGALDRLLAIAADASGTEVLSRVTLPSDVEPARAAGCTGLVTAIDDVLAATGHLDGLIAHLLAGPTREDDEFERFTDLVAQELTPILARAGELEVGVRAIDLVADESRELLQQTAVTTRNPELSLPLGRRALVEAQLAGLSRAVAAAGGTARVHLAVRHISDPAEARLLREIAGESGIPVGSYLTSPRAVQAIEAIATSCPVIWLEVRSLQAAMFGLPPRLLLTAEPLDGYLRRGLLALDPRTTLDPSVHRLLTGVPAVSGPARVGVRLAGEVSEAVVEQLYRLGFRRFAISTPETRPLVLALGRAATA</sequence>